<dbReference type="EMBL" id="WTYP01000001">
    <property type="protein sequence ID" value="MXP46530.1"/>
    <property type="molecule type" value="Genomic_DNA"/>
</dbReference>
<sequence length="417" mass="43768">MRVSALLLALAAAACTYQRPVQPVIPVDRAAPVWRAVSAGTGAVSGEAELAELALAYPDSASVHLRLLQAYFGAENAAGTVREALWLAVRGYSFGEDARGRILDLAGETATADRLSRLLAQNAVRIEKSVATASVPDDVLLVEGVAVDPLTGGLIVSSVVSRTLASQSAPGVWNTVSPSDAGNLSGMAFDVPRGMFWVASGDLGMMPQGDEPFRGIYGFRQGEPDNPIQIAAPDGVNLSDVTVAADGTVYASDPVGGGIYMLAGGRISEFVAPGTFRSPQGLAISADGRRIYVSDYRYGIAIVDLQTGSVSRLGSARPMILDGIDGIWRVGNSLIAIQNGMMPMRIVEISLSPNGNYATALKVLEQNHSEWSEPLGGSIYGGALYYVSTGQWDKFEAGGTLKDGLSPIPTQVRRLPL</sequence>
<name>A0A6I4V122_9SPHN</name>
<keyword evidence="2" id="KW-1185">Reference proteome</keyword>
<protein>
    <recommendedName>
        <fullName evidence="3">SMP-30/Gluconolactonase/LRE-like region domain-containing protein</fullName>
    </recommendedName>
</protein>
<dbReference type="OrthoDB" id="8584394at2"/>
<dbReference type="Proteomes" id="UP000471435">
    <property type="component" value="Unassembled WGS sequence"/>
</dbReference>
<proteinExistence type="predicted"/>
<reference evidence="1 2" key="1">
    <citation type="submission" date="2019-12" db="EMBL/GenBank/DDBJ databases">
        <title>Genomic-based taxomic classification of the family Erythrobacteraceae.</title>
        <authorList>
            <person name="Xu L."/>
        </authorList>
    </citation>
    <scope>NUCLEOTIDE SEQUENCE [LARGE SCALE GENOMIC DNA]</scope>
    <source>
        <strain evidence="1 2">SW-109</strain>
    </source>
</reference>
<dbReference type="Gene3D" id="2.120.10.30">
    <property type="entry name" value="TolB, C-terminal domain"/>
    <property type="match status" value="1"/>
</dbReference>
<evidence type="ECO:0008006" key="3">
    <source>
        <dbReference type="Google" id="ProtNLM"/>
    </source>
</evidence>
<dbReference type="AlphaFoldDB" id="A0A6I4V122"/>
<organism evidence="1 2">
    <name type="scientific">Pontixanthobacter luteolus</name>
    <dbReference type="NCBI Taxonomy" id="295089"/>
    <lineage>
        <taxon>Bacteria</taxon>
        <taxon>Pseudomonadati</taxon>
        <taxon>Pseudomonadota</taxon>
        <taxon>Alphaproteobacteria</taxon>
        <taxon>Sphingomonadales</taxon>
        <taxon>Erythrobacteraceae</taxon>
        <taxon>Pontixanthobacter</taxon>
    </lineage>
</organism>
<comment type="caution">
    <text evidence="1">The sequence shown here is derived from an EMBL/GenBank/DDBJ whole genome shotgun (WGS) entry which is preliminary data.</text>
</comment>
<evidence type="ECO:0000313" key="1">
    <source>
        <dbReference type="EMBL" id="MXP46530.1"/>
    </source>
</evidence>
<evidence type="ECO:0000313" key="2">
    <source>
        <dbReference type="Proteomes" id="UP000471435"/>
    </source>
</evidence>
<accession>A0A6I4V122</accession>
<dbReference type="RefSeq" id="WP_160729752.1">
    <property type="nucleotide sequence ID" value="NZ_WTYP01000001.1"/>
</dbReference>
<dbReference type="InterPro" id="IPR011042">
    <property type="entry name" value="6-blade_b-propeller_TolB-like"/>
</dbReference>
<gene>
    <name evidence="1" type="ORF">GRI43_03855</name>
</gene>
<dbReference type="PROSITE" id="PS51257">
    <property type="entry name" value="PROKAR_LIPOPROTEIN"/>
    <property type="match status" value="1"/>
</dbReference>
<dbReference type="SUPFAM" id="SSF63829">
    <property type="entry name" value="Calcium-dependent phosphotriesterase"/>
    <property type="match status" value="1"/>
</dbReference>